<protein>
    <submittedName>
        <fullName evidence="2">Uncharacterized protein</fullName>
    </submittedName>
</protein>
<dbReference type="AlphaFoldDB" id="A0AAN4ZAN5"/>
<organism evidence="2 3">
    <name type="scientific">Pristionchus mayeri</name>
    <dbReference type="NCBI Taxonomy" id="1317129"/>
    <lineage>
        <taxon>Eukaryota</taxon>
        <taxon>Metazoa</taxon>
        <taxon>Ecdysozoa</taxon>
        <taxon>Nematoda</taxon>
        <taxon>Chromadorea</taxon>
        <taxon>Rhabditida</taxon>
        <taxon>Rhabditina</taxon>
        <taxon>Diplogasteromorpha</taxon>
        <taxon>Diplogasteroidea</taxon>
        <taxon>Neodiplogasteridae</taxon>
        <taxon>Pristionchus</taxon>
    </lineage>
</organism>
<reference evidence="3" key="1">
    <citation type="submission" date="2022-10" db="EMBL/GenBank/DDBJ databases">
        <title>Genome assembly of Pristionchus species.</title>
        <authorList>
            <person name="Yoshida K."/>
            <person name="Sommer R.J."/>
        </authorList>
    </citation>
    <scope>NUCLEOTIDE SEQUENCE [LARGE SCALE GENOMIC DNA]</scope>
    <source>
        <strain evidence="3">RS5460</strain>
    </source>
</reference>
<dbReference type="Proteomes" id="UP001328107">
    <property type="component" value="Unassembled WGS sequence"/>
</dbReference>
<dbReference type="EMBL" id="BTRK01000002">
    <property type="protein sequence ID" value="GMR37643.1"/>
    <property type="molecule type" value="Genomic_DNA"/>
</dbReference>
<gene>
    <name evidence="2" type="ORF">PMAYCL1PPCAC_07838</name>
</gene>
<comment type="caution">
    <text evidence="2">The sequence shown here is derived from an EMBL/GenBank/DDBJ whole genome shotgun (WGS) entry which is preliminary data.</text>
</comment>
<evidence type="ECO:0000313" key="2">
    <source>
        <dbReference type="EMBL" id="GMR37643.1"/>
    </source>
</evidence>
<accession>A0AAN4ZAN5</accession>
<evidence type="ECO:0000313" key="3">
    <source>
        <dbReference type="Proteomes" id="UP001328107"/>
    </source>
</evidence>
<evidence type="ECO:0000256" key="1">
    <source>
        <dbReference type="SAM" id="MobiDB-lite"/>
    </source>
</evidence>
<name>A0AAN4ZAN5_9BILA</name>
<proteinExistence type="predicted"/>
<sequence>MAVAKKGAVAGTWRRDRLLSSPLHPGVDRSGDLVVLLLLGIVSVEVLLLKGSSRSVGGGDSDGCRGPVGDETAELGSPVGGRRGHVVVEGSRRSPRGTVRRPYGAAEVGADVDGVGGVAVGLRGALGPGSLGVALDGKRGTSWALSDGGDNCRLGGDHGHHWCSSHDRAGDVLTTFLAVVHDVLSIGIGQGDSHQSETHDEFACHCR</sequence>
<keyword evidence="3" id="KW-1185">Reference proteome</keyword>
<feature type="region of interest" description="Disordered" evidence="1">
    <location>
        <begin position="54"/>
        <end position="101"/>
    </location>
</feature>